<gene>
    <name evidence="6" type="ORF">LX95_02386</name>
</gene>
<feature type="transmembrane region" description="Helical" evidence="5">
    <location>
        <begin position="29"/>
        <end position="48"/>
    </location>
</feature>
<dbReference type="GO" id="GO:0016020">
    <property type="term" value="C:membrane"/>
    <property type="evidence" value="ECO:0007669"/>
    <property type="project" value="UniProtKB-SubCell"/>
</dbReference>
<feature type="transmembrane region" description="Helical" evidence="5">
    <location>
        <begin position="6"/>
        <end position="22"/>
    </location>
</feature>
<feature type="transmembrane region" description="Helical" evidence="5">
    <location>
        <begin position="54"/>
        <end position="72"/>
    </location>
</feature>
<dbReference type="RefSeq" id="WP_111541659.1">
    <property type="nucleotide sequence ID" value="NZ_QKYV01000006.1"/>
</dbReference>
<keyword evidence="2 5" id="KW-0812">Transmembrane</keyword>
<dbReference type="EMBL" id="QKYV01000006">
    <property type="protein sequence ID" value="PZW39244.1"/>
    <property type="molecule type" value="Genomic_DNA"/>
</dbReference>
<keyword evidence="7" id="KW-1185">Reference proteome</keyword>
<evidence type="ECO:0000256" key="5">
    <source>
        <dbReference type="SAM" id="Phobius"/>
    </source>
</evidence>
<dbReference type="AlphaFoldDB" id="A0A2W7HXN5"/>
<protein>
    <submittedName>
        <fullName evidence="6">ZIP zinc transporter</fullName>
    </submittedName>
</protein>
<dbReference type="Pfam" id="PF02535">
    <property type="entry name" value="Zip"/>
    <property type="match status" value="1"/>
</dbReference>
<comment type="caution">
    <text evidence="6">The sequence shown here is derived from an EMBL/GenBank/DDBJ whole genome shotgun (WGS) entry which is preliminary data.</text>
</comment>
<comment type="subcellular location">
    <subcellularLocation>
        <location evidence="1">Membrane</location>
        <topology evidence="1">Multi-pass membrane protein</topology>
    </subcellularLocation>
</comment>
<evidence type="ECO:0000256" key="2">
    <source>
        <dbReference type="ARBA" id="ARBA00022692"/>
    </source>
</evidence>
<feature type="transmembrane region" description="Helical" evidence="5">
    <location>
        <begin position="147"/>
        <end position="164"/>
    </location>
</feature>
<organism evidence="6 7">
    <name type="scientific">Mesonia algae</name>
    <dbReference type="NCBI Taxonomy" id="213248"/>
    <lineage>
        <taxon>Bacteria</taxon>
        <taxon>Pseudomonadati</taxon>
        <taxon>Bacteroidota</taxon>
        <taxon>Flavobacteriia</taxon>
        <taxon>Flavobacteriales</taxon>
        <taxon>Flavobacteriaceae</taxon>
        <taxon>Mesonia</taxon>
    </lineage>
</organism>
<feature type="transmembrane region" description="Helical" evidence="5">
    <location>
        <begin position="176"/>
        <end position="195"/>
    </location>
</feature>
<evidence type="ECO:0000313" key="6">
    <source>
        <dbReference type="EMBL" id="PZW39244.1"/>
    </source>
</evidence>
<evidence type="ECO:0000313" key="7">
    <source>
        <dbReference type="Proteomes" id="UP000249542"/>
    </source>
</evidence>
<sequence length="221" mass="24904">MSLILPIIAVLIGLSIAYFLKANSTSVKLLLSFSGAFLLSITVFEFIPEVYGDYHKTIGVFTMLGILLQIFLEFLSRGAEHGHLHHHEDTQKFPVLLFISLCIHSLLEGYPLHENDHLLWGVVIHKIPIAIIIASFLIHSQLSKGKVILFLFIFALMTPIGSLINKYFSFLTEYEVYIEALVIGIFLHVSTTILFESSKNHQFNISKVLMIVLGVVVAYFL</sequence>
<keyword evidence="4 5" id="KW-0472">Membrane</keyword>
<name>A0A2W7HXN5_9FLAO</name>
<evidence type="ECO:0000256" key="4">
    <source>
        <dbReference type="ARBA" id="ARBA00023136"/>
    </source>
</evidence>
<feature type="transmembrane region" description="Helical" evidence="5">
    <location>
        <begin position="202"/>
        <end position="220"/>
    </location>
</feature>
<dbReference type="Proteomes" id="UP000249542">
    <property type="component" value="Unassembled WGS sequence"/>
</dbReference>
<reference evidence="6 7" key="1">
    <citation type="submission" date="2018-06" db="EMBL/GenBank/DDBJ databases">
        <title>Genomic Encyclopedia of Archaeal and Bacterial Type Strains, Phase II (KMG-II): from individual species to whole genera.</title>
        <authorList>
            <person name="Goeker M."/>
        </authorList>
    </citation>
    <scope>NUCLEOTIDE SEQUENCE [LARGE SCALE GENOMIC DNA]</scope>
    <source>
        <strain evidence="6 7">DSM 15361</strain>
    </source>
</reference>
<evidence type="ECO:0000256" key="3">
    <source>
        <dbReference type="ARBA" id="ARBA00022989"/>
    </source>
</evidence>
<dbReference type="InterPro" id="IPR003689">
    <property type="entry name" value="ZIP"/>
</dbReference>
<feature type="transmembrane region" description="Helical" evidence="5">
    <location>
        <begin position="118"/>
        <end position="138"/>
    </location>
</feature>
<proteinExistence type="predicted"/>
<keyword evidence="3 5" id="KW-1133">Transmembrane helix</keyword>
<evidence type="ECO:0000256" key="1">
    <source>
        <dbReference type="ARBA" id="ARBA00004141"/>
    </source>
</evidence>
<dbReference type="GO" id="GO:0046873">
    <property type="term" value="F:metal ion transmembrane transporter activity"/>
    <property type="evidence" value="ECO:0007669"/>
    <property type="project" value="InterPro"/>
</dbReference>
<accession>A0A2W7HXN5</accession>